<evidence type="ECO:0000313" key="13">
    <source>
        <dbReference type="Proteomes" id="UP000008461"/>
    </source>
</evidence>
<dbReference type="EMBL" id="CP002691">
    <property type="protein sequence ID" value="AEE48115.1"/>
    <property type="molecule type" value="Genomic_DNA"/>
</dbReference>
<dbReference type="OrthoDB" id="9811314at2"/>
<reference key="2">
    <citation type="submission" date="2011-04" db="EMBL/GenBank/DDBJ databases">
        <title>Complete sequence of chromosome of Haliscomenobacter hydrossis DSM 1100.</title>
        <authorList>
            <consortium name="US DOE Joint Genome Institute (JGI-PGF)"/>
            <person name="Lucas S."/>
            <person name="Han J."/>
            <person name="Lapidus A."/>
            <person name="Bruce D."/>
            <person name="Goodwin L."/>
            <person name="Pitluck S."/>
            <person name="Peters L."/>
            <person name="Kyrpides N."/>
            <person name="Mavromatis K."/>
            <person name="Ivanova N."/>
            <person name="Ovchinnikova G."/>
            <person name="Pagani I."/>
            <person name="Daligault H."/>
            <person name="Detter J.C."/>
            <person name="Han C."/>
            <person name="Land M."/>
            <person name="Hauser L."/>
            <person name="Markowitz V."/>
            <person name="Cheng J.-F."/>
            <person name="Hugenholtz P."/>
            <person name="Woyke T."/>
            <person name="Wu D."/>
            <person name="Verbarg S."/>
            <person name="Frueling A."/>
            <person name="Brambilla E."/>
            <person name="Klenk H.-P."/>
            <person name="Eisen J.A."/>
        </authorList>
    </citation>
    <scope>NUCLEOTIDE SEQUENCE</scope>
    <source>
        <strain>DSM 1100</strain>
    </source>
</reference>
<dbReference type="HOGENOM" id="CLU_306466_0_0_10"/>
<evidence type="ECO:0000256" key="8">
    <source>
        <dbReference type="RuleBase" id="RU004447"/>
    </source>
</evidence>
<dbReference type="GO" id="GO:0046872">
    <property type="term" value="F:metal ion binding"/>
    <property type="evidence" value="ECO:0007669"/>
    <property type="project" value="UniProtKB-KW"/>
</dbReference>
<dbReference type="InterPro" id="IPR007863">
    <property type="entry name" value="Peptidase_M16_C"/>
</dbReference>
<dbReference type="STRING" id="760192.Halhy_0202"/>
<protein>
    <submittedName>
        <fullName evidence="12">Peptidase M16 domain protein</fullName>
    </submittedName>
</protein>
<dbReference type="SUPFAM" id="SSF63411">
    <property type="entry name" value="LuxS/MPP-like metallohydrolase"/>
    <property type="match status" value="4"/>
</dbReference>
<accession>F4KTX1</accession>
<evidence type="ECO:0000256" key="5">
    <source>
        <dbReference type="ARBA" id="ARBA00022801"/>
    </source>
</evidence>
<dbReference type="InterPro" id="IPR001431">
    <property type="entry name" value="Pept_M16_Zn_BS"/>
</dbReference>
<dbReference type="eggNOG" id="COG0612">
    <property type="taxonomic scope" value="Bacteria"/>
</dbReference>
<keyword evidence="5" id="KW-0378">Hydrolase</keyword>
<dbReference type="GO" id="GO:0004222">
    <property type="term" value="F:metalloendopeptidase activity"/>
    <property type="evidence" value="ECO:0007669"/>
    <property type="project" value="InterPro"/>
</dbReference>
<comment type="similarity">
    <text evidence="2 8">Belongs to the peptidase M16 family.</text>
</comment>
<dbReference type="PANTHER" id="PTHR43690:SF17">
    <property type="entry name" value="PROTEIN YHJJ"/>
    <property type="match status" value="1"/>
</dbReference>
<dbReference type="Pfam" id="PF00675">
    <property type="entry name" value="Peptidase_M16"/>
    <property type="match status" value="1"/>
</dbReference>
<organism evidence="12 13">
    <name type="scientific">Haliscomenobacter hydrossis (strain ATCC 27775 / DSM 1100 / LMG 10767 / O)</name>
    <dbReference type="NCBI Taxonomy" id="760192"/>
    <lineage>
        <taxon>Bacteria</taxon>
        <taxon>Pseudomonadati</taxon>
        <taxon>Bacteroidota</taxon>
        <taxon>Saprospiria</taxon>
        <taxon>Saprospirales</taxon>
        <taxon>Haliscomenobacteraceae</taxon>
        <taxon>Haliscomenobacter</taxon>
    </lineage>
</organism>
<dbReference type="PANTHER" id="PTHR43690">
    <property type="entry name" value="NARDILYSIN"/>
    <property type="match status" value="1"/>
</dbReference>
<proteinExistence type="inferred from homology"/>
<reference evidence="12 13" key="1">
    <citation type="journal article" date="2011" name="Stand. Genomic Sci.">
        <title>Complete genome sequence of Haliscomenobacter hydrossis type strain (O).</title>
        <authorList>
            <consortium name="US DOE Joint Genome Institute (JGI-PGF)"/>
            <person name="Daligault H."/>
            <person name="Lapidus A."/>
            <person name="Zeytun A."/>
            <person name="Nolan M."/>
            <person name="Lucas S."/>
            <person name="Del Rio T.G."/>
            <person name="Tice H."/>
            <person name="Cheng J.F."/>
            <person name="Tapia R."/>
            <person name="Han C."/>
            <person name="Goodwin L."/>
            <person name="Pitluck S."/>
            <person name="Liolios K."/>
            <person name="Pagani I."/>
            <person name="Ivanova N."/>
            <person name="Huntemann M."/>
            <person name="Mavromatis K."/>
            <person name="Mikhailova N."/>
            <person name="Pati A."/>
            <person name="Chen A."/>
            <person name="Palaniappan K."/>
            <person name="Land M."/>
            <person name="Hauser L."/>
            <person name="Brambilla E.M."/>
            <person name="Rohde M."/>
            <person name="Verbarg S."/>
            <person name="Goker M."/>
            <person name="Bristow J."/>
            <person name="Eisen J.A."/>
            <person name="Markowitz V."/>
            <person name="Hugenholtz P."/>
            <person name="Kyrpides N.C."/>
            <person name="Klenk H.P."/>
            <person name="Woyke T."/>
        </authorList>
    </citation>
    <scope>NUCLEOTIDE SEQUENCE [LARGE SCALE GENOMIC DNA]</scope>
    <source>
        <strain evidence="13">ATCC 27775 / DSM 1100 / LMG 10767 / O</strain>
    </source>
</reference>
<evidence type="ECO:0000256" key="4">
    <source>
        <dbReference type="ARBA" id="ARBA00022723"/>
    </source>
</evidence>
<keyword evidence="13" id="KW-1185">Reference proteome</keyword>
<dbReference type="GO" id="GO:0006508">
    <property type="term" value="P:proteolysis"/>
    <property type="evidence" value="ECO:0007669"/>
    <property type="project" value="UniProtKB-KW"/>
</dbReference>
<dbReference type="Gene3D" id="3.30.830.10">
    <property type="entry name" value="Metalloenzyme, LuxS/M16 peptidase-like"/>
    <property type="match status" value="4"/>
</dbReference>
<dbReference type="PROSITE" id="PS00143">
    <property type="entry name" value="INSULINASE"/>
    <property type="match status" value="1"/>
</dbReference>
<dbReference type="AlphaFoldDB" id="F4KTX1"/>
<keyword evidence="9" id="KW-0732">Signal</keyword>
<sequence>MKRSIFLLALLLSSVLTQLWAKPPKFEWKQATANGYTYRYVANDPMQTRFYTLKNGLTVILSPNKKEPRIRTLIAVRAGSNTDPATNTGLAHYLEHLLFKGTDKIGSLDWAKEKPLLDQIDALYEQYNKTTDPDKRAEIYREIDKVSGEAAKFAIANEYDKTMKNMGSVGTNAHTSVEETVYEEDIPSNAIDRFLTLQAERFRKPIFRIFHTELEAVYEEKNRTLDEDPRKILYASLSGVFPSHNYGQQTTIGTIEHLKNPSLVEIRNYYNKYYVANNMAFIFAGDFNPDEVIKKIDQKFGFLPNKPVPEYKPVPEKPLLGETVKEVWGPSAESVRINFRMPGEWDVKSSVLLTLCDEILSNAQAGLIDLNLNKAQKIQGGGSSNYRFKDYSVEFLFGTPKQGQSLEEVKNLLMAQLDKLKKGEFEEWLIKAIVANYKLNALRNLENNDDRANRLSDIFIRNKGQLWADEVAKLDAMGLVSKQQVVDFAKKHFSAGYVVVYKRQGEDKSAQKVQKPTITPVAVNKDAQSPLFKEINQMPLSPIAPAWMDYQKDFQRDQIKGAEFFYVQNKDDEQYRLSMRFEMGTWSNKLLPLAAQYLQLASTDKYTADQFSQELFKTATAYNFTPGQEFTTLTLSGLQEHLGAGLALVEELIRNCKADEQVWNNLKARLLKSRKDAKSNKNAIRAAVRTYAQYGAKNPFNHVLSDAEINALKAEDLVNLLKDLFNHKHQIIYYGPKTLAEIKPMLEKAHALPASFKANPAKVNYAKITQDKPQVLFANYDMVQTEIDWIRNTEMYNPQLAPTLNVFNNYFGAGGFSCLVVQTLRESKALAYATQAYYAPPGKKDERYTMQAYIQTQADKFKEAVEGMNELLNELPESEGFLTSAKTAIKNGIETDRTKGDDIVFSYLAAQLRGVDHDDRKHTYEKASSIAYNDLKAFHAANISNKAYTLCVLGSDKRLKMEDLKAYGEVKTMSLEELFGY</sequence>
<dbReference type="RefSeq" id="WP_013762679.1">
    <property type="nucleotide sequence ID" value="NC_015510.1"/>
</dbReference>
<dbReference type="InterPro" id="IPR050626">
    <property type="entry name" value="Peptidase_M16"/>
</dbReference>
<keyword evidence="4" id="KW-0479">Metal-binding</keyword>
<dbReference type="InterPro" id="IPR011249">
    <property type="entry name" value="Metalloenz_LuxS/M16"/>
</dbReference>
<dbReference type="Proteomes" id="UP000008461">
    <property type="component" value="Chromosome"/>
</dbReference>
<feature type="domain" description="Peptidase M16 C-terminal" evidence="11">
    <location>
        <begin position="265"/>
        <end position="436"/>
    </location>
</feature>
<dbReference type="Pfam" id="PF05193">
    <property type="entry name" value="Peptidase_M16_C"/>
    <property type="match status" value="2"/>
</dbReference>
<gene>
    <name evidence="12" type="ordered locus">Halhy_0202</name>
</gene>
<evidence type="ECO:0000313" key="12">
    <source>
        <dbReference type="EMBL" id="AEE48115.1"/>
    </source>
</evidence>
<evidence type="ECO:0000259" key="11">
    <source>
        <dbReference type="Pfam" id="PF05193"/>
    </source>
</evidence>
<feature type="domain" description="Peptidase M16 C-terminal" evidence="11">
    <location>
        <begin position="731"/>
        <end position="875"/>
    </location>
</feature>
<evidence type="ECO:0000256" key="1">
    <source>
        <dbReference type="ARBA" id="ARBA00001947"/>
    </source>
</evidence>
<evidence type="ECO:0000259" key="10">
    <source>
        <dbReference type="Pfam" id="PF00675"/>
    </source>
</evidence>
<evidence type="ECO:0000256" key="3">
    <source>
        <dbReference type="ARBA" id="ARBA00022670"/>
    </source>
</evidence>
<evidence type="ECO:0000256" key="2">
    <source>
        <dbReference type="ARBA" id="ARBA00007261"/>
    </source>
</evidence>
<feature type="signal peptide" evidence="9">
    <location>
        <begin position="1"/>
        <end position="21"/>
    </location>
</feature>
<comment type="cofactor">
    <cofactor evidence="1">
        <name>Zn(2+)</name>
        <dbReference type="ChEBI" id="CHEBI:29105"/>
    </cofactor>
</comment>
<name>F4KTX1_HALH1</name>
<evidence type="ECO:0000256" key="6">
    <source>
        <dbReference type="ARBA" id="ARBA00022833"/>
    </source>
</evidence>
<keyword evidence="6" id="KW-0862">Zinc</keyword>
<feature type="domain" description="Peptidase M16 N-terminal" evidence="10">
    <location>
        <begin position="60"/>
        <end position="107"/>
    </location>
</feature>
<keyword evidence="7" id="KW-0482">Metalloprotease</keyword>
<keyword evidence="3" id="KW-0645">Protease</keyword>
<dbReference type="KEGG" id="hhy:Halhy_0202"/>
<dbReference type="InterPro" id="IPR011765">
    <property type="entry name" value="Pept_M16_N"/>
</dbReference>
<feature type="chain" id="PRO_5003310307" evidence="9">
    <location>
        <begin position="22"/>
        <end position="981"/>
    </location>
</feature>
<evidence type="ECO:0000256" key="9">
    <source>
        <dbReference type="SAM" id="SignalP"/>
    </source>
</evidence>
<evidence type="ECO:0000256" key="7">
    <source>
        <dbReference type="ARBA" id="ARBA00023049"/>
    </source>
</evidence>